<reference evidence="3 4" key="1">
    <citation type="submission" date="2017-07" db="EMBL/GenBank/DDBJ databases">
        <title>Amycolatopsis antarcticus sp. nov., isolated from the surface of an Antarcticus brown macroalga.</title>
        <authorList>
            <person name="Wang J."/>
            <person name="Leiva S."/>
            <person name="Huang J."/>
            <person name="Huang Y."/>
        </authorList>
    </citation>
    <scope>NUCLEOTIDE SEQUENCE [LARGE SCALE GENOMIC DNA]</scope>
    <source>
        <strain evidence="3 4">AU-G6</strain>
    </source>
</reference>
<feature type="compositionally biased region" description="Low complexity" evidence="1">
    <location>
        <begin position="390"/>
        <end position="406"/>
    </location>
</feature>
<feature type="transmembrane region" description="Helical" evidence="2">
    <location>
        <begin position="236"/>
        <end position="257"/>
    </location>
</feature>
<proteinExistence type="predicted"/>
<comment type="caution">
    <text evidence="3">The sequence shown here is derived from an EMBL/GenBank/DDBJ whole genome shotgun (WGS) entry which is preliminary data.</text>
</comment>
<evidence type="ECO:0000256" key="1">
    <source>
        <dbReference type="SAM" id="MobiDB-lite"/>
    </source>
</evidence>
<sequence length="412" mass="43942">MTTQTPTAARTYLARVRTALADLPPAEIEEIVEDVRPQLVEITEEAGEDVRLETLIERLGTPESYAAELRAAGDYPPPSAEEKPAAAKSAGRVVPRLALWGFVAGILVVALFGFGAGSTLRAEVLLGALLGLAVIAASGRYVHKHGLDQVNSLPEVRSLRNLLSSAREGRGGEAFGYLGSLRPAWWLLCGVTLLLFGLAIVMREASWLVLFPVFLIAAAAIVWAGPRSSSDRRLRWVTLPLSALVVGGGLGMAGYVLDRVENNYSYNSYNASGRSGSGTQELMYGNESVDNVYAFDAEGKPLTEFYLYDEQGRPIAIPRYACEPETGEESRQGTDNRFPRPRIVQGAYDDQGRYNGYNAYRASCTTTDGVPFTAAIPKQQPAPAPPAPAPTGTTTSAPGAPAQTTTAPPPGG</sequence>
<gene>
    <name evidence="3" type="ORF">CFN78_07420</name>
</gene>
<evidence type="ECO:0000256" key="2">
    <source>
        <dbReference type="SAM" id="Phobius"/>
    </source>
</evidence>
<protein>
    <submittedName>
        <fullName evidence="3">Uncharacterized protein</fullName>
    </submittedName>
</protein>
<accession>A0A263D7V9</accession>
<feature type="transmembrane region" description="Helical" evidence="2">
    <location>
        <begin position="97"/>
        <end position="118"/>
    </location>
</feature>
<dbReference type="Pfam" id="PF22564">
    <property type="entry name" value="HAAS"/>
    <property type="match status" value="1"/>
</dbReference>
<keyword evidence="2" id="KW-0472">Membrane</keyword>
<keyword evidence="2" id="KW-0812">Transmembrane</keyword>
<dbReference type="InParanoid" id="A0A263D7V9"/>
<feature type="region of interest" description="Disordered" evidence="1">
    <location>
        <begin position="369"/>
        <end position="412"/>
    </location>
</feature>
<dbReference type="Proteomes" id="UP000242444">
    <property type="component" value="Unassembled WGS sequence"/>
</dbReference>
<organism evidence="3 4">
    <name type="scientific">Amycolatopsis antarctica</name>
    <dbReference type="NCBI Taxonomy" id="1854586"/>
    <lineage>
        <taxon>Bacteria</taxon>
        <taxon>Bacillati</taxon>
        <taxon>Actinomycetota</taxon>
        <taxon>Actinomycetes</taxon>
        <taxon>Pseudonocardiales</taxon>
        <taxon>Pseudonocardiaceae</taxon>
        <taxon>Amycolatopsis</taxon>
    </lineage>
</organism>
<evidence type="ECO:0000313" key="3">
    <source>
        <dbReference type="EMBL" id="OZM74088.1"/>
    </source>
</evidence>
<dbReference type="AlphaFoldDB" id="A0A263D7V9"/>
<evidence type="ECO:0000313" key="4">
    <source>
        <dbReference type="Proteomes" id="UP000242444"/>
    </source>
</evidence>
<dbReference type="EMBL" id="NKYE01000003">
    <property type="protein sequence ID" value="OZM74088.1"/>
    <property type="molecule type" value="Genomic_DNA"/>
</dbReference>
<feature type="transmembrane region" description="Helical" evidence="2">
    <location>
        <begin position="207"/>
        <end position="224"/>
    </location>
</feature>
<feature type="compositionally biased region" description="Pro residues" evidence="1">
    <location>
        <begin position="380"/>
        <end position="389"/>
    </location>
</feature>
<keyword evidence="2" id="KW-1133">Transmembrane helix</keyword>
<dbReference type="OrthoDB" id="5185521at2"/>
<feature type="transmembrane region" description="Helical" evidence="2">
    <location>
        <begin position="184"/>
        <end position="201"/>
    </location>
</feature>
<dbReference type="RefSeq" id="WP_094861844.1">
    <property type="nucleotide sequence ID" value="NZ_NKYE01000003.1"/>
</dbReference>
<keyword evidence="4" id="KW-1185">Reference proteome</keyword>
<name>A0A263D7V9_9PSEU</name>